<dbReference type="Gene3D" id="1.20.1070.10">
    <property type="entry name" value="Rhodopsin 7-helix transmembrane proteins"/>
    <property type="match status" value="2"/>
</dbReference>
<dbReference type="InterPro" id="IPR017452">
    <property type="entry name" value="GPCR_Rhodpsn_7TM"/>
</dbReference>
<evidence type="ECO:0000256" key="7">
    <source>
        <dbReference type="ARBA" id="ARBA00023224"/>
    </source>
</evidence>
<keyword evidence="5 9" id="KW-0472">Membrane</keyword>
<dbReference type="EMBL" id="JAIWYP010000014">
    <property type="protein sequence ID" value="KAH3712826.1"/>
    <property type="molecule type" value="Genomic_DNA"/>
</dbReference>
<dbReference type="Proteomes" id="UP000828390">
    <property type="component" value="Unassembled WGS sequence"/>
</dbReference>
<evidence type="ECO:0000256" key="8">
    <source>
        <dbReference type="SAM" id="MobiDB-lite"/>
    </source>
</evidence>
<evidence type="ECO:0000313" key="12">
    <source>
        <dbReference type="Proteomes" id="UP000828390"/>
    </source>
</evidence>
<feature type="domain" description="G-protein coupled receptors family 1 profile" evidence="10">
    <location>
        <begin position="79"/>
        <end position="519"/>
    </location>
</feature>
<dbReference type="PANTHER" id="PTHR45695">
    <property type="entry name" value="LEUCOKININ RECEPTOR-RELATED"/>
    <property type="match status" value="1"/>
</dbReference>
<keyword evidence="6" id="KW-0675">Receptor</keyword>
<dbReference type="Pfam" id="PF00001">
    <property type="entry name" value="7tm_1"/>
    <property type="match status" value="1"/>
</dbReference>
<evidence type="ECO:0000256" key="6">
    <source>
        <dbReference type="ARBA" id="ARBA00023170"/>
    </source>
</evidence>
<feature type="region of interest" description="Disordered" evidence="8">
    <location>
        <begin position="366"/>
        <end position="385"/>
    </location>
</feature>
<feature type="transmembrane region" description="Helical" evidence="9">
    <location>
        <begin position="62"/>
        <end position="87"/>
    </location>
</feature>
<feature type="transmembrane region" description="Helical" evidence="9">
    <location>
        <begin position="257"/>
        <end position="281"/>
    </location>
</feature>
<evidence type="ECO:0000256" key="5">
    <source>
        <dbReference type="ARBA" id="ARBA00023136"/>
    </source>
</evidence>
<evidence type="ECO:0000256" key="2">
    <source>
        <dbReference type="ARBA" id="ARBA00022692"/>
    </source>
</evidence>
<dbReference type="GO" id="GO:0005886">
    <property type="term" value="C:plasma membrane"/>
    <property type="evidence" value="ECO:0007669"/>
    <property type="project" value="TreeGrafter"/>
</dbReference>
<proteinExistence type="predicted"/>
<evidence type="ECO:0000259" key="10">
    <source>
        <dbReference type="PROSITE" id="PS50262"/>
    </source>
</evidence>
<reference evidence="11" key="2">
    <citation type="submission" date="2020-11" db="EMBL/GenBank/DDBJ databases">
        <authorList>
            <person name="McCartney M.A."/>
            <person name="Auch B."/>
            <person name="Kono T."/>
            <person name="Mallez S."/>
            <person name="Becker A."/>
            <person name="Gohl D.M."/>
            <person name="Silverstein K.A.T."/>
            <person name="Koren S."/>
            <person name="Bechman K.B."/>
            <person name="Herman A."/>
            <person name="Abrahante J.E."/>
            <person name="Garbe J."/>
        </authorList>
    </citation>
    <scope>NUCLEOTIDE SEQUENCE</scope>
    <source>
        <strain evidence="11">Duluth1</strain>
        <tissue evidence="11">Whole animal</tissue>
    </source>
</reference>
<feature type="transmembrane region" description="Helical" evidence="9">
    <location>
        <begin position="135"/>
        <end position="157"/>
    </location>
</feature>
<protein>
    <recommendedName>
        <fullName evidence="10">G-protein coupled receptors family 1 profile domain-containing protein</fullName>
    </recommendedName>
</protein>
<sequence length="540" mass="61471">METVIASCSDKMSTGSRTLESATLLTTLNDAERNVSLEKISIYYVTSGPIFDAYERLALDVYIYPISLLIAFMFIGLIGNGFVLYIFSKQWERSKTSVFIITLAALDVVNCALIIPVEISVFAKPYTYDHDIFCKISRCLSFIVTANYSFVLVTVAYDRYLMVCKPLKRITYGQRYATRACIGVSLLAIATQWPSMFIYGTHTFQLQFSRGDDESFLTQLTNSTAFYVNLTNVQYVLQGKTCHVTNYYDDVNKIPKFLFHGFLMVGHVVINITLFVVYTVIGHRLFLSSFINILGNRVQKPGLFKKSIVSALTGTASKGKSASNSIDTDYFATYPKPLTKKQDERARSQSDGQLKTTVPKQCTRSLVDLPGSMGPDSGHLVTRKESEHETYKESFTYLHEENVFKTKENINGHCRAQLSVSITSAFGGSTDLSMLHLAAPHPQAKPVANLKELSLKRNTLIMRMVTFTFMMSYLPYLILVMLRYLDEDIPRKLPTNLKIVYHVFLKSYFLNSVLRPFIYIVMNERYRKKLLNLIRSWRRC</sequence>
<evidence type="ECO:0000256" key="3">
    <source>
        <dbReference type="ARBA" id="ARBA00022989"/>
    </source>
</evidence>
<dbReference type="SUPFAM" id="SSF81321">
    <property type="entry name" value="Family A G protein-coupled receptor-like"/>
    <property type="match status" value="1"/>
</dbReference>
<evidence type="ECO:0000256" key="4">
    <source>
        <dbReference type="ARBA" id="ARBA00023040"/>
    </source>
</evidence>
<evidence type="ECO:0000256" key="1">
    <source>
        <dbReference type="ARBA" id="ARBA00004141"/>
    </source>
</evidence>
<evidence type="ECO:0000256" key="9">
    <source>
        <dbReference type="SAM" id="Phobius"/>
    </source>
</evidence>
<feature type="transmembrane region" description="Helical" evidence="9">
    <location>
        <begin position="499"/>
        <end position="522"/>
    </location>
</feature>
<dbReference type="PANTHER" id="PTHR45695:SF15">
    <property type="entry name" value="OPSIN RH2"/>
    <property type="match status" value="1"/>
</dbReference>
<comment type="caution">
    <text evidence="11">The sequence shown here is derived from an EMBL/GenBank/DDBJ whole genome shotgun (WGS) entry which is preliminary data.</text>
</comment>
<dbReference type="CDD" id="cd00637">
    <property type="entry name" value="7tm_classA_rhodopsin-like"/>
    <property type="match status" value="1"/>
</dbReference>
<dbReference type="InterPro" id="IPR000276">
    <property type="entry name" value="GPCR_Rhodpsn"/>
</dbReference>
<dbReference type="PRINTS" id="PR00237">
    <property type="entry name" value="GPCRRHODOPSN"/>
</dbReference>
<dbReference type="PROSITE" id="PS50262">
    <property type="entry name" value="G_PROTEIN_RECEP_F1_2"/>
    <property type="match status" value="1"/>
</dbReference>
<dbReference type="AlphaFoldDB" id="A0A9D3Z8S5"/>
<keyword evidence="2 9" id="KW-0812">Transmembrane</keyword>
<reference evidence="11" key="1">
    <citation type="journal article" date="2019" name="bioRxiv">
        <title>The Genome of the Zebra Mussel, Dreissena polymorpha: A Resource for Invasive Species Research.</title>
        <authorList>
            <person name="McCartney M.A."/>
            <person name="Auch B."/>
            <person name="Kono T."/>
            <person name="Mallez S."/>
            <person name="Zhang Y."/>
            <person name="Obille A."/>
            <person name="Becker A."/>
            <person name="Abrahante J.E."/>
            <person name="Garbe J."/>
            <person name="Badalamenti J.P."/>
            <person name="Herman A."/>
            <person name="Mangelson H."/>
            <person name="Liachko I."/>
            <person name="Sullivan S."/>
            <person name="Sone E.D."/>
            <person name="Koren S."/>
            <person name="Silverstein K.A.T."/>
            <person name="Beckman K.B."/>
            <person name="Gohl D.M."/>
        </authorList>
    </citation>
    <scope>NUCLEOTIDE SEQUENCE</scope>
    <source>
        <strain evidence="11">Duluth1</strain>
        <tissue evidence="11">Whole animal</tissue>
    </source>
</reference>
<keyword evidence="12" id="KW-1185">Reference proteome</keyword>
<feature type="transmembrane region" description="Helical" evidence="9">
    <location>
        <begin position="177"/>
        <end position="199"/>
    </location>
</feature>
<keyword evidence="3 9" id="KW-1133">Transmembrane helix</keyword>
<gene>
    <name evidence="11" type="ORF">DPMN_072583</name>
</gene>
<feature type="transmembrane region" description="Helical" evidence="9">
    <location>
        <begin position="99"/>
        <end position="123"/>
    </location>
</feature>
<organism evidence="11 12">
    <name type="scientific">Dreissena polymorpha</name>
    <name type="common">Zebra mussel</name>
    <name type="synonym">Mytilus polymorpha</name>
    <dbReference type="NCBI Taxonomy" id="45954"/>
    <lineage>
        <taxon>Eukaryota</taxon>
        <taxon>Metazoa</taxon>
        <taxon>Spiralia</taxon>
        <taxon>Lophotrochozoa</taxon>
        <taxon>Mollusca</taxon>
        <taxon>Bivalvia</taxon>
        <taxon>Autobranchia</taxon>
        <taxon>Heteroconchia</taxon>
        <taxon>Euheterodonta</taxon>
        <taxon>Imparidentia</taxon>
        <taxon>Neoheterodontei</taxon>
        <taxon>Myida</taxon>
        <taxon>Dreissenoidea</taxon>
        <taxon>Dreissenidae</taxon>
        <taxon>Dreissena</taxon>
    </lineage>
</organism>
<evidence type="ECO:0000313" key="11">
    <source>
        <dbReference type="EMBL" id="KAH3712826.1"/>
    </source>
</evidence>
<keyword evidence="7" id="KW-0807">Transducer</keyword>
<keyword evidence="4" id="KW-0297">G-protein coupled receptor</keyword>
<comment type="subcellular location">
    <subcellularLocation>
        <location evidence="1">Membrane</location>
        <topology evidence="1">Multi-pass membrane protein</topology>
    </subcellularLocation>
</comment>
<accession>A0A9D3Z8S5</accession>
<dbReference type="GO" id="GO:0004930">
    <property type="term" value="F:G protein-coupled receptor activity"/>
    <property type="evidence" value="ECO:0007669"/>
    <property type="project" value="UniProtKB-KW"/>
</dbReference>
<feature type="transmembrane region" description="Helical" evidence="9">
    <location>
        <begin position="460"/>
        <end position="479"/>
    </location>
</feature>
<name>A0A9D3Z8S5_DREPO</name>